<comment type="similarity">
    <text evidence="2">Belongs to the bacterial solute-binding protein 2 family.</text>
</comment>
<evidence type="ECO:0000256" key="2">
    <source>
        <dbReference type="ARBA" id="ARBA00007639"/>
    </source>
</evidence>
<dbReference type="PANTHER" id="PTHR46847">
    <property type="entry name" value="D-ALLOSE-BINDING PERIPLASMIC PROTEIN-RELATED"/>
    <property type="match status" value="1"/>
</dbReference>
<protein>
    <submittedName>
        <fullName evidence="6">Sugar ABC transporter substrate-binding protein</fullName>
    </submittedName>
</protein>
<comment type="subcellular location">
    <subcellularLocation>
        <location evidence="1">Cell envelope</location>
    </subcellularLocation>
</comment>
<dbReference type="Pfam" id="PF13407">
    <property type="entry name" value="Peripla_BP_4"/>
    <property type="match status" value="1"/>
</dbReference>
<dbReference type="Proteomes" id="UP001595773">
    <property type="component" value="Unassembled WGS sequence"/>
</dbReference>
<name>A0ABV8R5D5_9MICC</name>
<dbReference type="Gene3D" id="3.40.50.2300">
    <property type="match status" value="2"/>
</dbReference>
<dbReference type="InterPro" id="IPR028082">
    <property type="entry name" value="Peripla_BP_I"/>
</dbReference>
<feature type="chain" id="PRO_5045966774" evidence="4">
    <location>
        <begin position="23"/>
        <end position="341"/>
    </location>
</feature>
<dbReference type="RefSeq" id="WP_230065724.1">
    <property type="nucleotide sequence ID" value="NZ_BAABLL010000010.1"/>
</dbReference>
<proteinExistence type="inferred from homology"/>
<dbReference type="PROSITE" id="PS51257">
    <property type="entry name" value="PROKAR_LIPOPROTEIN"/>
    <property type="match status" value="1"/>
</dbReference>
<evidence type="ECO:0000313" key="6">
    <source>
        <dbReference type="EMBL" id="MFC4267067.1"/>
    </source>
</evidence>
<organism evidence="6 7">
    <name type="scientific">Arthrobacter cryoconiti</name>
    <dbReference type="NCBI Taxonomy" id="748907"/>
    <lineage>
        <taxon>Bacteria</taxon>
        <taxon>Bacillati</taxon>
        <taxon>Actinomycetota</taxon>
        <taxon>Actinomycetes</taxon>
        <taxon>Micrococcales</taxon>
        <taxon>Micrococcaceae</taxon>
        <taxon>Arthrobacter</taxon>
    </lineage>
</organism>
<feature type="domain" description="Periplasmic binding protein" evidence="5">
    <location>
        <begin position="46"/>
        <end position="308"/>
    </location>
</feature>
<keyword evidence="7" id="KW-1185">Reference proteome</keyword>
<evidence type="ECO:0000256" key="1">
    <source>
        <dbReference type="ARBA" id="ARBA00004196"/>
    </source>
</evidence>
<feature type="signal peptide" evidence="4">
    <location>
        <begin position="1"/>
        <end position="22"/>
    </location>
</feature>
<evidence type="ECO:0000313" key="7">
    <source>
        <dbReference type="Proteomes" id="UP001595773"/>
    </source>
</evidence>
<sequence>MKKNTRPAVAAALVSLSLLMSACSPPTQPASSDANVAVDPAKTLNVGFFGFAKSNAFAQGVFLGVQQAAKANNAEATFVDSNFNAQTQVQQVQDAITSHQFDVMVVQANDNQALVAPLTQAVKAGITVVTEFSIVGNKFDTFEPQIPGTISIVDMPTSNGKALGEMAKQACATVTADICQVAYLEGFKSLPLDNARTDAAKAELATDPKIKLVASVEGGYTADEGRKAFQDVSQANPGLNVVIGSSQAISGAAQAAGQTDIKFIGNGASKSNVEAVRSGKWFGIYINDTVKDGVKATELGLAKARGQKVETAINEATLAPNNAIGTKEVLDKINYVSAYSD</sequence>
<comment type="caution">
    <text evidence="6">The sequence shown here is derived from an EMBL/GenBank/DDBJ whole genome shotgun (WGS) entry which is preliminary data.</text>
</comment>
<accession>A0ABV8R5D5</accession>
<dbReference type="InterPro" id="IPR025997">
    <property type="entry name" value="SBP_2_dom"/>
</dbReference>
<evidence type="ECO:0000256" key="4">
    <source>
        <dbReference type="SAM" id="SignalP"/>
    </source>
</evidence>
<reference evidence="7" key="1">
    <citation type="journal article" date="2019" name="Int. J. Syst. Evol. Microbiol.">
        <title>The Global Catalogue of Microorganisms (GCM) 10K type strain sequencing project: providing services to taxonomists for standard genome sequencing and annotation.</title>
        <authorList>
            <consortium name="The Broad Institute Genomics Platform"/>
            <consortium name="The Broad Institute Genome Sequencing Center for Infectious Disease"/>
            <person name="Wu L."/>
            <person name="Ma J."/>
        </authorList>
    </citation>
    <scope>NUCLEOTIDE SEQUENCE [LARGE SCALE GENOMIC DNA]</scope>
    <source>
        <strain evidence="7">CGMCC 1.10698</strain>
    </source>
</reference>
<dbReference type="SUPFAM" id="SSF53822">
    <property type="entry name" value="Periplasmic binding protein-like I"/>
    <property type="match status" value="1"/>
</dbReference>
<dbReference type="EMBL" id="JBHSCQ010000022">
    <property type="protein sequence ID" value="MFC4267067.1"/>
    <property type="molecule type" value="Genomic_DNA"/>
</dbReference>
<dbReference type="PANTHER" id="PTHR46847:SF1">
    <property type="entry name" value="D-ALLOSE-BINDING PERIPLASMIC PROTEIN-RELATED"/>
    <property type="match status" value="1"/>
</dbReference>
<evidence type="ECO:0000259" key="5">
    <source>
        <dbReference type="Pfam" id="PF13407"/>
    </source>
</evidence>
<evidence type="ECO:0000256" key="3">
    <source>
        <dbReference type="ARBA" id="ARBA00022729"/>
    </source>
</evidence>
<keyword evidence="3 4" id="KW-0732">Signal</keyword>
<dbReference type="CDD" id="cd01536">
    <property type="entry name" value="PBP1_ABC_sugar_binding-like"/>
    <property type="match status" value="1"/>
</dbReference>
<gene>
    <name evidence="6" type="ORF">ACFOW9_15765</name>
</gene>